<dbReference type="AlphaFoldDB" id="A0A2W4QHV7"/>
<comment type="caution">
    <text evidence="1">The sequence shown here is derived from an EMBL/GenBank/DDBJ whole genome shotgun (WGS) entry which is preliminary data.</text>
</comment>
<dbReference type="EMBL" id="QJPH01000518">
    <property type="protein sequence ID" value="PZN71553.1"/>
    <property type="molecule type" value="Genomic_DNA"/>
</dbReference>
<evidence type="ECO:0000313" key="1">
    <source>
        <dbReference type="EMBL" id="PZN71553.1"/>
    </source>
</evidence>
<organism evidence="1 2">
    <name type="scientific">Candidatus Methylumidiphilus alinenensis</name>
    <dbReference type="NCBI Taxonomy" id="2202197"/>
    <lineage>
        <taxon>Bacteria</taxon>
        <taxon>Pseudomonadati</taxon>
        <taxon>Pseudomonadota</taxon>
        <taxon>Gammaproteobacteria</taxon>
        <taxon>Methylococcales</taxon>
        <taxon>Candidatus Methylumidiphilus</taxon>
    </lineage>
</organism>
<dbReference type="InterPro" id="IPR021266">
    <property type="entry name" value="Kdo_hydroxlase"/>
</dbReference>
<evidence type="ECO:0000313" key="2">
    <source>
        <dbReference type="Proteomes" id="UP000249396"/>
    </source>
</evidence>
<reference evidence="1 2" key="1">
    <citation type="journal article" date="2018" name="Aquat. Microb. Ecol.">
        <title>Gammaproteobacterial methanotrophs dominate.</title>
        <authorList>
            <person name="Rissanen A.J."/>
            <person name="Saarenheimo J."/>
            <person name="Tiirola M."/>
            <person name="Peura S."/>
            <person name="Aalto S.L."/>
            <person name="Karvinen A."/>
            <person name="Nykanen H."/>
        </authorList>
    </citation>
    <scope>NUCLEOTIDE SEQUENCE [LARGE SCALE GENOMIC DNA]</scope>
    <source>
        <strain evidence="1">AMbin10</strain>
    </source>
</reference>
<dbReference type="Pfam" id="PF11004">
    <property type="entry name" value="Kdo_hydroxy"/>
    <property type="match status" value="1"/>
</dbReference>
<dbReference type="Proteomes" id="UP000249396">
    <property type="component" value="Unassembled WGS sequence"/>
</dbReference>
<accession>A0A2W4QHV7</accession>
<protein>
    <submittedName>
        <fullName evidence="1">3-deoxy-D-manno-oct-2-ulosonic acid (Kdo) hydroxylase</fullName>
    </submittedName>
</protein>
<sequence length="292" mass="32785">MEILKTLEFSTWNPALQSDEAKDYTHALESGQLALLPHLCFELEASERHLLSPKWSDGKAKNISYDPQTKMVKHTSATGADMEAIGRMMGRYADSAHQLVENLFPAYAKGLVWGRTSYRPVEAEGRPSSVRKDDSLLHVDSFAATPVQGARILRIFSNINPDGKPREWTIGEPFDNLAPRFLPKIPKPVPGSSWLLKTLGITKGKRTAYDHYMLQLHDLEKLDSHFQQTCPKTAVSLPSGSTWIVYTDLVPHAVKSGQYCLEQTFYLPVEAMQEPKLSPLKKLEKLVGRKLV</sequence>
<proteinExistence type="predicted"/>
<name>A0A2W4QHV7_9GAMM</name>
<gene>
    <name evidence="1" type="ORF">DM484_26080</name>
</gene>